<dbReference type="RefSeq" id="WP_067630670.1">
    <property type="nucleotide sequence ID" value="NZ_JAAXPI010000133.1"/>
</dbReference>
<protein>
    <recommendedName>
        <fullName evidence="4">Prenyltransferase</fullName>
    </recommendedName>
</protein>
<accession>A0A846ZD85</accession>
<evidence type="ECO:0000313" key="3">
    <source>
        <dbReference type="Proteomes" id="UP000579250"/>
    </source>
</evidence>
<evidence type="ECO:0000256" key="1">
    <source>
        <dbReference type="SAM" id="Phobius"/>
    </source>
</evidence>
<keyword evidence="1" id="KW-0812">Transmembrane</keyword>
<dbReference type="InterPro" id="IPR044878">
    <property type="entry name" value="UbiA_sf"/>
</dbReference>
<comment type="caution">
    <text evidence="2">The sequence shown here is derived from an EMBL/GenBank/DDBJ whole genome shotgun (WGS) entry which is preliminary data.</text>
</comment>
<feature type="transmembrane region" description="Helical" evidence="1">
    <location>
        <begin position="125"/>
        <end position="145"/>
    </location>
</feature>
<organism evidence="2 3">
    <name type="scientific">Actinomadura latina</name>
    <dbReference type="NCBI Taxonomy" id="163603"/>
    <lineage>
        <taxon>Bacteria</taxon>
        <taxon>Bacillati</taxon>
        <taxon>Actinomycetota</taxon>
        <taxon>Actinomycetes</taxon>
        <taxon>Streptosporangiales</taxon>
        <taxon>Thermomonosporaceae</taxon>
        <taxon>Actinomadura</taxon>
    </lineage>
</organism>
<name>A0A846ZD85_9ACTN</name>
<dbReference type="EMBL" id="JAAXPI010000133">
    <property type="protein sequence ID" value="NKZ09192.1"/>
    <property type="molecule type" value="Genomic_DNA"/>
</dbReference>
<dbReference type="AlphaFoldDB" id="A0A846ZD85"/>
<gene>
    <name evidence="2" type="ORF">HGB48_36465</name>
</gene>
<keyword evidence="1" id="KW-0472">Membrane</keyword>
<sequence length="268" mass="28178">MFASLWAYGVTGLFAAVDPSGSGWRPGGGTAVAAGTLFVDLLLMRALDDIRDLDYDRRFNPGRPLASGAVRVRDLAVLYGAGAVVILAMNAAWPWRAGVLLVQLGYAAAAIGVHRRWGRPSADRLFAGLLVSLPAPVLLHLYLYAGYLDSAGHGPDRYGLVAVIVAVLAAGHAEPAGKITRAPRAGERTYVTVLGLTGTLALALTAPALSAVLLAAFARPAWWAAVPLAVPLLAAWRFARGLPRWPRPATAAYLLLAFASWLALGLAR</sequence>
<evidence type="ECO:0008006" key="4">
    <source>
        <dbReference type="Google" id="ProtNLM"/>
    </source>
</evidence>
<proteinExistence type="predicted"/>
<feature type="transmembrane region" description="Helical" evidence="1">
    <location>
        <begin position="157"/>
        <end position="177"/>
    </location>
</feature>
<dbReference type="Gene3D" id="1.10.357.140">
    <property type="entry name" value="UbiA prenyltransferase"/>
    <property type="match status" value="1"/>
</dbReference>
<evidence type="ECO:0000313" key="2">
    <source>
        <dbReference type="EMBL" id="NKZ09192.1"/>
    </source>
</evidence>
<dbReference type="Proteomes" id="UP000579250">
    <property type="component" value="Unassembled WGS sequence"/>
</dbReference>
<feature type="transmembrane region" description="Helical" evidence="1">
    <location>
        <begin position="251"/>
        <end position="267"/>
    </location>
</feature>
<keyword evidence="3" id="KW-1185">Reference proteome</keyword>
<feature type="transmembrane region" description="Helical" evidence="1">
    <location>
        <begin position="221"/>
        <end position="239"/>
    </location>
</feature>
<feature type="transmembrane region" description="Helical" evidence="1">
    <location>
        <begin position="189"/>
        <end position="215"/>
    </location>
</feature>
<feature type="transmembrane region" description="Helical" evidence="1">
    <location>
        <begin position="68"/>
        <end position="89"/>
    </location>
</feature>
<keyword evidence="1" id="KW-1133">Transmembrane helix</keyword>
<reference evidence="2 3" key="1">
    <citation type="submission" date="2020-04" db="EMBL/GenBank/DDBJ databases">
        <title>MicrobeNet Type strains.</title>
        <authorList>
            <person name="Nicholson A.C."/>
        </authorList>
    </citation>
    <scope>NUCLEOTIDE SEQUENCE [LARGE SCALE GENOMIC DNA]</scope>
    <source>
        <strain evidence="2 3">ATCC BAA-277</strain>
    </source>
</reference>